<name>A0A1Y1RVX7_9SPIO</name>
<dbReference type="InterPro" id="IPR006714">
    <property type="entry name" value="FlaA"/>
</dbReference>
<protein>
    <recommendedName>
        <fullName evidence="6">Flagellar filament protein FlaA</fullName>
    </recommendedName>
</protein>
<dbReference type="GO" id="GO:0055040">
    <property type="term" value="C:periplasmic flagellum"/>
    <property type="evidence" value="ECO:0007669"/>
    <property type="project" value="UniProtKB-SubCell"/>
</dbReference>
<keyword evidence="3" id="KW-0975">Bacterial flagellum</keyword>
<comment type="caution">
    <text evidence="4">The sequence shown here is derived from an EMBL/GenBank/DDBJ whole genome shotgun (WGS) entry which is preliminary data.</text>
</comment>
<comment type="subcellular location">
    <subcellularLocation>
        <location evidence="1">Periplasmic flagellum</location>
    </subcellularLocation>
</comment>
<dbReference type="Pfam" id="PF04620">
    <property type="entry name" value="FlaA"/>
    <property type="match status" value="1"/>
</dbReference>
<evidence type="ECO:0000313" key="4">
    <source>
        <dbReference type="EMBL" id="ORC34205.1"/>
    </source>
</evidence>
<evidence type="ECO:0000256" key="2">
    <source>
        <dbReference type="ARBA" id="ARBA00022764"/>
    </source>
</evidence>
<dbReference type="STRING" id="1963862.B4O97_12895"/>
<gene>
    <name evidence="4" type="ORF">B4O97_12895</name>
</gene>
<evidence type="ECO:0000256" key="1">
    <source>
        <dbReference type="ARBA" id="ARBA00004631"/>
    </source>
</evidence>
<dbReference type="RefSeq" id="WP_083051409.1">
    <property type="nucleotide sequence ID" value="NZ_MWQY01000014.1"/>
</dbReference>
<dbReference type="OrthoDB" id="357930at2"/>
<evidence type="ECO:0008006" key="6">
    <source>
        <dbReference type="Google" id="ProtNLM"/>
    </source>
</evidence>
<dbReference type="Proteomes" id="UP000192343">
    <property type="component" value="Unassembled WGS sequence"/>
</dbReference>
<sequence length="187" mass="21364">MSACRDFPGSSGVCCVSIRRLPGGPLDKEPIPEEEEIGISQSEVDKYVLGVKVEYFKRGFHEFLVTPARPMAIEGITKTISVWVVGRNNRHTLKLLISDYFGNRAEITMGSLNFTGWKKMTVAIPPHIIQRDYHHANRMGIRVDGFKILCDPVDTYGDYYIYFDDMRAVTDLYSEESRDVDDMQDSW</sequence>
<dbReference type="EMBL" id="MWQY01000014">
    <property type="protein sequence ID" value="ORC34205.1"/>
    <property type="molecule type" value="Genomic_DNA"/>
</dbReference>
<keyword evidence="2" id="KW-0574">Periplasm</keyword>
<evidence type="ECO:0000256" key="3">
    <source>
        <dbReference type="ARBA" id="ARBA00023143"/>
    </source>
</evidence>
<dbReference type="GO" id="GO:0071973">
    <property type="term" value="P:bacterial-type flagellum-dependent cell motility"/>
    <property type="evidence" value="ECO:0007669"/>
    <property type="project" value="InterPro"/>
</dbReference>
<keyword evidence="5" id="KW-1185">Reference proteome</keyword>
<proteinExistence type="predicted"/>
<accession>A0A1Y1RVX7</accession>
<reference evidence="4 5" key="1">
    <citation type="submission" date="2017-03" db="EMBL/GenBank/DDBJ databases">
        <title>Draft Genome sequence of Marispirochaeta sp. strain JC444.</title>
        <authorList>
            <person name="Shivani Y."/>
            <person name="Subhash Y."/>
            <person name="Sasikala C."/>
            <person name="Ramana C."/>
        </authorList>
    </citation>
    <scope>NUCLEOTIDE SEQUENCE [LARGE SCALE GENOMIC DNA]</scope>
    <source>
        <strain evidence="4 5">JC444</strain>
    </source>
</reference>
<dbReference type="AlphaFoldDB" id="A0A1Y1RVX7"/>
<evidence type="ECO:0000313" key="5">
    <source>
        <dbReference type="Proteomes" id="UP000192343"/>
    </source>
</evidence>
<dbReference type="GO" id="GO:0030288">
    <property type="term" value="C:outer membrane-bounded periplasmic space"/>
    <property type="evidence" value="ECO:0007669"/>
    <property type="project" value="InterPro"/>
</dbReference>
<organism evidence="4 5">
    <name type="scientific">Marispirochaeta aestuarii</name>
    <dbReference type="NCBI Taxonomy" id="1963862"/>
    <lineage>
        <taxon>Bacteria</taxon>
        <taxon>Pseudomonadati</taxon>
        <taxon>Spirochaetota</taxon>
        <taxon>Spirochaetia</taxon>
        <taxon>Spirochaetales</taxon>
        <taxon>Spirochaetaceae</taxon>
        <taxon>Marispirochaeta</taxon>
    </lineage>
</organism>